<protein>
    <submittedName>
        <fullName evidence="3">Glycerophosphodiester phosphodiesterase</fullName>
    </submittedName>
</protein>
<reference evidence="3 4" key="1">
    <citation type="submission" date="2017-10" db="EMBL/GenBank/DDBJ databases">
        <title>Two draft genome sequences of Pusillimonas sp. strains isolated from a nitrate- and radionuclide-contaminated groundwater in Russia.</title>
        <authorList>
            <person name="Grouzdev D.S."/>
            <person name="Tourova T.P."/>
            <person name="Goeva M.A."/>
            <person name="Babich T.L."/>
            <person name="Sokolova D.S."/>
            <person name="Abdullin R."/>
            <person name="Poltaraus A.B."/>
            <person name="Toshchakov S.V."/>
            <person name="Nazina T.N."/>
        </authorList>
    </citation>
    <scope>NUCLEOTIDE SEQUENCE [LARGE SCALE GENOMIC DNA]</scope>
    <source>
        <strain evidence="3 4">JR1/69-3-13</strain>
    </source>
</reference>
<evidence type="ECO:0000259" key="2">
    <source>
        <dbReference type="Pfam" id="PF13449"/>
    </source>
</evidence>
<evidence type="ECO:0000256" key="1">
    <source>
        <dbReference type="SAM" id="SignalP"/>
    </source>
</evidence>
<comment type="caution">
    <text evidence="3">The sequence shown here is derived from an EMBL/GenBank/DDBJ whole genome shotgun (WGS) entry which is preliminary data.</text>
</comment>
<dbReference type="OrthoDB" id="384721at2"/>
<dbReference type="InterPro" id="IPR027372">
    <property type="entry name" value="Phytase-like_dom"/>
</dbReference>
<sequence>MKLFRLSVLAAVLSSVSVAAMAQQEVPAVLEAHAVLPAQSTIEAPDNAPGDLKVSGKYTSKKRIEALSSVMGKSADRDTGVSLPIKGQPLQGHSGIKVMADGSVWILTDNGFGNKANSMDSMLYLNHYDIDWKSGEFKPMATVFLSDPDKKVPFRIVHEESEARYLTGSDLDTESFQPIGEHFWIGDEFGPYLIKVDKSGKVVAFFETEVDGKKIHSPDHYAVGSPGAPGETYKNVNLKRSKGYEGMAASKDGKFLYPMLEGAVWDDNTKGWEHVDGKNVLRVLEFSVADEKWTGRSWFYPLEDKSHAIGDINMIDATTALVIERDNGEGTPDKACKDGADTRSCFSDLPKFKRVYKVGFSPETAGKPMRKIAYIDLLKIQDPNKVARKPLTEGVLQFPFFTIENVDVVDGERIVVGNDNNFPFSTSREPNQQDDNELVLLNVKQLLQAK</sequence>
<dbReference type="PANTHER" id="PTHR37957:SF1">
    <property type="entry name" value="PHYTASE-LIKE DOMAIN-CONTAINING PROTEIN"/>
    <property type="match status" value="1"/>
</dbReference>
<organism evidence="3 4">
    <name type="scientific">Pollutimonas subterranea</name>
    <dbReference type="NCBI Taxonomy" id="2045210"/>
    <lineage>
        <taxon>Bacteria</taxon>
        <taxon>Pseudomonadati</taxon>
        <taxon>Pseudomonadota</taxon>
        <taxon>Betaproteobacteria</taxon>
        <taxon>Burkholderiales</taxon>
        <taxon>Alcaligenaceae</taxon>
        <taxon>Pollutimonas</taxon>
    </lineage>
</organism>
<evidence type="ECO:0000313" key="4">
    <source>
        <dbReference type="Proteomes" id="UP000234190"/>
    </source>
</evidence>
<proteinExistence type="predicted"/>
<feature type="chain" id="PRO_5014632872" evidence="1">
    <location>
        <begin position="23"/>
        <end position="450"/>
    </location>
</feature>
<accession>A0A2N4U3U6</accession>
<feature type="domain" description="Phytase-like" evidence="2">
    <location>
        <begin position="88"/>
        <end position="422"/>
    </location>
</feature>
<feature type="signal peptide" evidence="1">
    <location>
        <begin position="1"/>
        <end position="22"/>
    </location>
</feature>
<dbReference type="Proteomes" id="UP000234190">
    <property type="component" value="Unassembled WGS sequence"/>
</dbReference>
<keyword evidence="4" id="KW-1185">Reference proteome</keyword>
<evidence type="ECO:0000313" key="3">
    <source>
        <dbReference type="EMBL" id="PLC49692.1"/>
    </source>
</evidence>
<dbReference type="PANTHER" id="PTHR37957">
    <property type="entry name" value="BLR7070 PROTEIN"/>
    <property type="match status" value="1"/>
</dbReference>
<dbReference type="Pfam" id="PF13449">
    <property type="entry name" value="Phytase-like"/>
    <property type="match status" value="1"/>
</dbReference>
<dbReference type="AlphaFoldDB" id="A0A2N4U3U6"/>
<gene>
    <name evidence="3" type="ORF">CR159_12315</name>
</gene>
<dbReference type="EMBL" id="PDNW01000009">
    <property type="protein sequence ID" value="PLC49692.1"/>
    <property type="molecule type" value="Genomic_DNA"/>
</dbReference>
<keyword evidence="1" id="KW-0732">Signal</keyword>
<name>A0A2N4U3U6_9BURK</name>